<keyword evidence="4 6" id="KW-0235">DNA replication</keyword>
<dbReference type="Gene3D" id="1.20.58.1030">
    <property type="match status" value="1"/>
</dbReference>
<dbReference type="Pfam" id="PF05916">
    <property type="entry name" value="Sld5"/>
    <property type="match status" value="1"/>
</dbReference>
<organism evidence="9 10">
    <name type="scientific">Jaapia argillacea MUCL 33604</name>
    <dbReference type="NCBI Taxonomy" id="933084"/>
    <lineage>
        <taxon>Eukaryota</taxon>
        <taxon>Fungi</taxon>
        <taxon>Dikarya</taxon>
        <taxon>Basidiomycota</taxon>
        <taxon>Agaricomycotina</taxon>
        <taxon>Agaricomycetes</taxon>
        <taxon>Agaricomycetidae</taxon>
        <taxon>Jaapiales</taxon>
        <taxon>Jaapiaceae</taxon>
        <taxon>Jaapia</taxon>
    </lineage>
</organism>
<dbReference type="OrthoDB" id="338231at2759"/>
<proteinExistence type="inferred from homology"/>
<comment type="function">
    <text evidence="6">The GINS complex plays an essential role in the initiation of DNA replication.</text>
</comment>
<dbReference type="GO" id="GO:0000727">
    <property type="term" value="P:double-strand break repair via break-induced replication"/>
    <property type="evidence" value="ECO:0007669"/>
    <property type="project" value="TreeGrafter"/>
</dbReference>
<comment type="similarity">
    <text evidence="2 6">Belongs to the GINS4/SLD5 family.</text>
</comment>
<evidence type="ECO:0000256" key="2">
    <source>
        <dbReference type="ARBA" id="ARBA00008187"/>
    </source>
</evidence>
<reference evidence="10" key="1">
    <citation type="journal article" date="2014" name="Proc. Natl. Acad. Sci. U.S.A.">
        <title>Extensive sampling of basidiomycete genomes demonstrates inadequacy of the white-rot/brown-rot paradigm for wood decay fungi.</title>
        <authorList>
            <person name="Riley R."/>
            <person name="Salamov A.A."/>
            <person name="Brown D.W."/>
            <person name="Nagy L.G."/>
            <person name="Floudas D."/>
            <person name="Held B.W."/>
            <person name="Levasseur A."/>
            <person name="Lombard V."/>
            <person name="Morin E."/>
            <person name="Otillar R."/>
            <person name="Lindquist E.A."/>
            <person name="Sun H."/>
            <person name="LaButti K.M."/>
            <person name="Schmutz J."/>
            <person name="Jabbour D."/>
            <person name="Luo H."/>
            <person name="Baker S.E."/>
            <person name="Pisabarro A.G."/>
            <person name="Walton J.D."/>
            <person name="Blanchette R.A."/>
            <person name="Henrissat B."/>
            <person name="Martin F."/>
            <person name="Cullen D."/>
            <person name="Hibbett D.S."/>
            <person name="Grigoriev I.V."/>
        </authorList>
    </citation>
    <scope>NUCLEOTIDE SEQUENCE [LARGE SCALE GENOMIC DNA]</scope>
    <source>
        <strain evidence="10">MUCL 33604</strain>
    </source>
</reference>
<dbReference type="PIRSF" id="PIRSF007764">
    <property type="entry name" value="Sld5"/>
    <property type="match status" value="1"/>
</dbReference>
<dbReference type="GO" id="GO:0006261">
    <property type="term" value="P:DNA-templated DNA replication"/>
    <property type="evidence" value="ECO:0007669"/>
    <property type="project" value="InterPro"/>
</dbReference>
<feature type="domain" description="GINS subunit" evidence="7">
    <location>
        <begin position="30"/>
        <end position="112"/>
    </location>
</feature>
<dbReference type="GO" id="GO:0000811">
    <property type="term" value="C:GINS complex"/>
    <property type="evidence" value="ECO:0007669"/>
    <property type="project" value="UniProtKB-UniRule"/>
</dbReference>
<comment type="subcellular location">
    <subcellularLocation>
        <location evidence="1 6">Nucleus</location>
    </subcellularLocation>
</comment>
<evidence type="ECO:0000256" key="5">
    <source>
        <dbReference type="ARBA" id="ARBA00023242"/>
    </source>
</evidence>
<gene>
    <name evidence="9" type="ORF">JAAARDRAFT_129327</name>
</gene>
<dbReference type="CDD" id="cd21692">
    <property type="entry name" value="GINS_B_Sld5"/>
    <property type="match status" value="1"/>
</dbReference>
<dbReference type="Proteomes" id="UP000027265">
    <property type="component" value="Unassembled WGS sequence"/>
</dbReference>
<dbReference type="EMBL" id="KL197718">
    <property type="protein sequence ID" value="KDQ57955.1"/>
    <property type="molecule type" value="Genomic_DNA"/>
</dbReference>
<dbReference type="PANTHER" id="PTHR21206">
    <property type="entry name" value="SLD5 PROTEIN"/>
    <property type="match status" value="1"/>
</dbReference>
<dbReference type="InParanoid" id="A0A067PVS8"/>
<dbReference type="SUPFAM" id="SSF160059">
    <property type="entry name" value="PriA/YqbF domain"/>
    <property type="match status" value="1"/>
</dbReference>
<protein>
    <recommendedName>
        <fullName evidence="3 6">DNA replication complex GINS protein SLD5</fullName>
    </recommendedName>
</protein>
<dbReference type="InterPro" id="IPR036224">
    <property type="entry name" value="GINS_bundle-like_dom_sf"/>
</dbReference>
<dbReference type="InterPro" id="IPR038749">
    <property type="entry name" value="Sld5_GINS_A"/>
</dbReference>
<keyword evidence="5 6" id="KW-0539">Nucleus</keyword>
<evidence type="ECO:0000256" key="6">
    <source>
        <dbReference type="PIRNR" id="PIRNR007764"/>
    </source>
</evidence>
<feature type="domain" description="DNA replication complex GINS protein SLD5 C-terminal" evidence="8">
    <location>
        <begin position="138"/>
        <end position="190"/>
    </location>
</feature>
<dbReference type="PANTHER" id="PTHR21206:SF0">
    <property type="entry name" value="DNA REPLICATION COMPLEX GINS PROTEIN SLD5"/>
    <property type="match status" value="1"/>
</dbReference>
<dbReference type="FunCoup" id="A0A067PVS8">
    <property type="interactions" value="488"/>
</dbReference>
<evidence type="ECO:0000256" key="4">
    <source>
        <dbReference type="ARBA" id="ARBA00022705"/>
    </source>
</evidence>
<dbReference type="Pfam" id="PF16922">
    <property type="entry name" value="SLD5_C"/>
    <property type="match status" value="1"/>
</dbReference>
<dbReference type="InterPro" id="IPR008591">
    <property type="entry name" value="GINS_Sld5"/>
</dbReference>
<evidence type="ECO:0000256" key="3">
    <source>
        <dbReference type="ARBA" id="ARBA00014804"/>
    </source>
</evidence>
<dbReference type="STRING" id="933084.A0A067PVS8"/>
<dbReference type="SUPFAM" id="SSF158573">
    <property type="entry name" value="GINS helical bundle-like"/>
    <property type="match status" value="1"/>
</dbReference>
<dbReference type="CDD" id="cd11711">
    <property type="entry name" value="GINS_A_Sld5"/>
    <property type="match status" value="1"/>
</dbReference>
<sequence length="190" mass="21977">MNERHSPDILGCQEDVLGRLLDHIRRQSETVQLLRGDPDSSEEEHFRIMLAQTEIERVKFVVRSYVRTRLFKIEKYARYIVATPEIQDRLSQAELTHAQKFAHLVESHFNKSVLQGLPPEQRSLHDQTAFMPKMITEPDKTRAVFAHAREHCPPVRLPDGTALEMEKGRISLVPYHVIEHLLARGSVELV</sequence>
<dbReference type="HOGENOM" id="CLU_071893_2_1_1"/>
<evidence type="ECO:0000256" key="1">
    <source>
        <dbReference type="ARBA" id="ARBA00004123"/>
    </source>
</evidence>
<keyword evidence="10" id="KW-1185">Reference proteome</keyword>
<accession>A0A067PVS8</accession>
<dbReference type="AlphaFoldDB" id="A0A067PVS8"/>
<dbReference type="InterPro" id="IPR021151">
    <property type="entry name" value="GINS_A"/>
</dbReference>
<evidence type="ECO:0000259" key="7">
    <source>
        <dbReference type="Pfam" id="PF05916"/>
    </source>
</evidence>
<evidence type="ECO:0000259" key="8">
    <source>
        <dbReference type="Pfam" id="PF16922"/>
    </source>
</evidence>
<name>A0A067PVS8_9AGAM</name>
<evidence type="ECO:0000313" key="9">
    <source>
        <dbReference type="EMBL" id="KDQ57955.1"/>
    </source>
</evidence>
<dbReference type="InterPro" id="IPR031633">
    <property type="entry name" value="SLD5_C"/>
</dbReference>
<evidence type="ECO:0000313" key="10">
    <source>
        <dbReference type="Proteomes" id="UP000027265"/>
    </source>
</evidence>